<proteinExistence type="predicted"/>
<dbReference type="Pfam" id="PF01381">
    <property type="entry name" value="HTH_3"/>
    <property type="match status" value="1"/>
</dbReference>
<organism evidence="3">
    <name type="scientific">uncultured Gemmatimonadota bacterium</name>
    <dbReference type="NCBI Taxonomy" id="203437"/>
    <lineage>
        <taxon>Bacteria</taxon>
        <taxon>Pseudomonadati</taxon>
        <taxon>Gemmatimonadota</taxon>
        <taxon>environmental samples</taxon>
    </lineage>
</organism>
<reference evidence="3" key="1">
    <citation type="submission" date="2020-02" db="EMBL/GenBank/DDBJ databases">
        <authorList>
            <person name="Meier V. D."/>
        </authorList>
    </citation>
    <scope>NUCLEOTIDE SEQUENCE</scope>
    <source>
        <strain evidence="3">AVDCRST_MAG89</strain>
    </source>
</reference>
<evidence type="ECO:0000259" key="2">
    <source>
        <dbReference type="PROSITE" id="PS50943"/>
    </source>
</evidence>
<dbReference type="InterPro" id="IPR001387">
    <property type="entry name" value="Cro/C1-type_HTH"/>
</dbReference>
<dbReference type="EMBL" id="CADCTV010000965">
    <property type="protein sequence ID" value="CAA9371189.1"/>
    <property type="molecule type" value="Genomic_DNA"/>
</dbReference>
<evidence type="ECO:0000256" key="1">
    <source>
        <dbReference type="SAM" id="MobiDB-lite"/>
    </source>
</evidence>
<evidence type="ECO:0000313" key="3">
    <source>
        <dbReference type="EMBL" id="CAA9371189.1"/>
    </source>
</evidence>
<dbReference type="PROSITE" id="PS50943">
    <property type="entry name" value="HTH_CROC1"/>
    <property type="match status" value="1"/>
</dbReference>
<accession>A0A6J4MZX6</accession>
<dbReference type="CDD" id="cd00093">
    <property type="entry name" value="HTH_XRE"/>
    <property type="match status" value="1"/>
</dbReference>
<feature type="domain" description="HTH cro/C1-type" evidence="2">
    <location>
        <begin position="25"/>
        <end position="76"/>
    </location>
</feature>
<dbReference type="Gene3D" id="1.10.260.40">
    <property type="entry name" value="lambda repressor-like DNA-binding domains"/>
    <property type="match status" value="1"/>
</dbReference>
<name>A0A6J4MZX6_9BACT</name>
<dbReference type="GO" id="GO:0003677">
    <property type="term" value="F:DNA binding"/>
    <property type="evidence" value="ECO:0007669"/>
    <property type="project" value="InterPro"/>
</dbReference>
<sequence>MNGNMIPVILQTPAEVAMTLAARARALRLARGWTQEELADRAGVAVDTLRRFERTGRVALERLLMIAKVLDAMEPFGTLFAPPPARTLAELERTSRPGPVRARKPRRRA</sequence>
<protein>
    <recommendedName>
        <fullName evidence="2">HTH cro/C1-type domain-containing protein</fullName>
    </recommendedName>
</protein>
<dbReference type="InterPro" id="IPR010982">
    <property type="entry name" value="Lambda_DNA-bd_dom_sf"/>
</dbReference>
<dbReference type="AlphaFoldDB" id="A0A6J4MZX6"/>
<gene>
    <name evidence="3" type="ORF">AVDCRST_MAG89-4608</name>
</gene>
<feature type="region of interest" description="Disordered" evidence="1">
    <location>
        <begin position="87"/>
        <end position="109"/>
    </location>
</feature>
<dbReference type="SUPFAM" id="SSF47413">
    <property type="entry name" value="lambda repressor-like DNA-binding domains"/>
    <property type="match status" value="1"/>
</dbReference>
<dbReference type="SMART" id="SM00530">
    <property type="entry name" value="HTH_XRE"/>
    <property type="match status" value="1"/>
</dbReference>